<sequence length="216" mass="24714">GWYRFVGAAGTKMPTTRVSVFKCGTKFPGWLDGAHPTVKDGEVYGKVCFNDHSKGCYRTTQISVKNCSSYHIYKLYQTSKYYHSIAERRLVNHIIEEKRVKNLDDCELMCYLNDNCVSSNFKKDPENNEPYRLVGAAGIKIPKIRVPAYRCGADWSGWLDDAHTTVEDGKVKKKVCFSDRFYGCKYAIRISVKNCGSYFIYKLYPPACYSRYSGTD</sequence>
<dbReference type="PANTHER" id="PTHR36191">
    <property type="entry name" value="ENDO/EXONUCLEASE/PHOSPHATASE DOMAIN-CONTAINING PROTEIN-RELATED"/>
    <property type="match status" value="1"/>
</dbReference>
<dbReference type="AlphaFoldDB" id="A0AAU9XXQ8"/>
<proteinExistence type="predicted"/>
<dbReference type="Proteomes" id="UP001159428">
    <property type="component" value="Unassembled WGS sequence"/>
</dbReference>
<protein>
    <recommendedName>
        <fullName evidence="3">UMOD/GP2/OIT3-like D8C domain-containing protein</fullName>
    </recommendedName>
</protein>
<name>A0AAU9XXQ8_9CNID</name>
<keyword evidence="5" id="KW-1185">Reference proteome</keyword>
<dbReference type="Pfam" id="PF23283">
    <property type="entry name" value="D8C_UMOD"/>
    <property type="match status" value="1"/>
</dbReference>
<evidence type="ECO:0000313" key="5">
    <source>
        <dbReference type="Proteomes" id="UP001159428"/>
    </source>
</evidence>
<reference evidence="4 5" key="1">
    <citation type="submission" date="2022-05" db="EMBL/GenBank/DDBJ databases">
        <authorList>
            <consortium name="Genoscope - CEA"/>
            <person name="William W."/>
        </authorList>
    </citation>
    <scope>NUCLEOTIDE SEQUENCE [LARGE SCALE GENOMIC DNA]</scope>
</reference>
<evidence type="ECO:0000313" key="4">
    <source>
        <dbReference type="EMBL" id="CAH3159112.1"/>
    </source>
</evidence>
<feature type="domain" description="UMOD/GP2/OIT3-like D8C" evidence="3">
    <location>
        <begin position="5"/>
        <end position="75"/>
    </location>
</feature>
<evidence type="ECO:0000256" key="1">
    <source>
        <dbReference type="ARBA" id="ARBA00022729"/>
    </source>
</evidence>
<dbReference type="PANTHER" id="PTHR36191:SF4">
    <property type="entry name" value="VWFD DOMAIN-CONTAINING PROTEIN"/>
    <property type="match status" value="1"/>
</dbReference>
<evidence type="ECO:0000259" key="3">
    <source>
        <dbReference type="Pfam" id="PF23283"/>
    </source>
</evidence>
<evidence type="ECO:0000256" key="2">
    <source>
        <dbReference type="ARBA" id="ARBA00023157"/>
    </source>
</evidence>
<gene>
    <name evidence="4" type="ORF">PMEA_00031815</name>
</gene>
<feature type="non-terminal residue" evidence="4">
    <location>
        <position position="1"/>
    </location>
</feature>
<accession>A0AAU9XXQ8</accession>
<organism evidence="4 5">
    <name type="scientific">Pocillopora meandrina</name>
    <dbReference type="NCBI Taxonomy" id="46732"/>
    <lineage>
        <taxon>Eukaryota</taxon>
        <taxon>Metazoa</taxon>
        <taxon>Cnidaria</taxon>
        <taxon>Anthozoa</taxon>
        <taxon>Hexacorallia</taxon>
        <taxon>Scleractinia</taxon>
        <taxon>Astrocoeniina</taxon>
        <taxon>Pocilloporidae</taxon>
        <taxon>Pocillopora</taxon>
    </lineage>
</organism>
<keyword evidence="1" id="KW-0732">Signal</keyword>
<keyword evidence="2" id="KW-1015">Disulfide bond</keyword>
<dbReference type="EMBL" id="CALNXJ010000070">
    <property type="protein sequence ID" value="CAH3159112.1"/>
    <property type="molecule type" value="Genomic_DNA"/>
</dbReference>
<dbReference type="InterPro" id="IPR057774">
    <property type="entry name" value="D8C_UMOD/GP2/OIT3-like"/>
</dbReference>
<comment type="caution">
    <text evidence="4">The sequence shown here is derived from an EMBL/GenBank/DDBJ whole genome shotgun (WGS) entry which is preliminary data.</text>
</comment>